<evidence type="ECO:0000313" key="3">
    <source>
        <dbReference type="EMBL" id="OJD36715.1"/>
    </source>
</evidence>
<dbReference type="PANTHER" id="PTHR39611:SF2">
    <property type="entry name" value="HYDROXYPROLINE-RICH GLYCOPROTEIN DZ-HRGP"/>
    <property type="match status" value="1"/>
</dbReference>
<dbReference type="EMBL" id="MNUE01000010">
    <property type="protein sequence ID" value="OJD36715.1"/>
    <property type="molecule type" value="Genomic_DNA"/>
</dbReference>
<feature type="compositionally biased region" description="Polar residues" evidence="1">
    <location>
        <begin position="561"/>
        <end position="573"/>
    </location>
</feature>
<feature type="compositionally biased region" description="Basic and acidic residues" evidence="1">
    <location>
        <begin position="207"/>
        <end position="217"/>
    </location>
</feature>
<dbReference type="STRING" id="236234.A0A1J9RVS6"/>
<gene>
    <name evidence="3" type="ORF">BKCO1_10000134</name>
</gene>
<dbReference type="AlphaFoldDB" id="A0A1J9RVS6"/>
<feature type="compositionally biased region" description="Pro residues" evidence="1">
    <location>
        <begin position="498"/>
        <end position="507"/>
    </location>
</feature>
<dbReference type="Pfam" id="PF24355">
    <property type="entry name" value="DUF7514"/>
    <property type="match status" value="1"/>
</dbReference>
<feature type="compositionally biased region" description="Basic and acidic residues" evidence="1">
    <location>
        <begin position="366"/>
        <end position="380"/>
    </location>
</feature>
<dbReference type="InterPro" id="IPR055936">
    <property type="entry name" value="DUF7514"/>
</dbReference>
<feature type="compositionally biased region" description="Acidic residues" evidence="1">
    <location>
        <begin position="307"/>
        <end position="316"/>
    </location>
</feature>
<proteinExistence type="predicted"/>
<feature type="compositionally biased region" description="Basic and acidic residues" evidence="1">
    <location>
        <begin position="637"/>
        <end position="651"/>
    </location>
</feature>
<keyword evidence="4" id="KW-1185">Reference proteome</keyword>
<feature type="domain" description="DUF7514" evidence="2">
    <location>
        <begin position="21"/>
        <end position="182"/>
    </location>
</feature>
<feature type="compositionally biased region" description="Basic and acidic residues" evidence="1">
    <location>
        <begin position="434"/>
        <end position="490"/>
    </location>
</feature>
<feature type="region of interest" description="Disordered" evidence="1">
    <location>
        <begin position="284"/>
        <end position="678"/>
    </location>
</feature>
<dbReference type="OrthoDB" id="5420895at2759"/>
<sequence length="678" mass="76041">MADNPSTSPDAATKEAQQFWGYLFRPDKRGTDLLNRLLAGIAVYVATHFGPTEDCADITPTQLAGFYKAVGGDYDVLFVDTPAPSVAFIYKSLGCLHSLQPGREADGYSIPTIPALKRKGFITWQTIQLLLGPDEHVPFLQGAVEKFDIVDPGTGKVFPKLLPKESFPERPDEDMLRWYESVSTRLREECEAEEEHEQRTRTPRSGRRGDAGDRFDSDGSNEENSADERTGAAAYFRDPLYRDRGARPTIIRRFSRADYKARSPREFVQDRGRLVANTISRHMWTPWGKPDKYEKRRKSTSPYSEDAAGDYDDDADPTPTGPLPRHSHHVHGSSSPKPHSSHKQRNGPRKATFRTYQSESSSDSEDLPRTSERLPGDHRTRQNHNVPLRHRRSHSPPSSPREYFPPYGDYIHGRRYSHNNHGTYPYTRVSNQHRRTDSDPPLRATKDHRDRADRGSPREREHHSRDRGRDHERAERETARQNPRERRSSREQFIPAASPAPPTPPPIKTYSGTNLSALGSGGRNSSRPSPSGFKPTTEPLFATQVAHLQPPPTQLGPNGPSVPTSSMQGSPIQAAQYPRPAYYNDHAGAQLHGRRPSYPPRGPSATGADRLPLPVRAQSVRYPGSASPRWAGSRNSSVERDFREPRRDRASGHRYVQGVAGGSLDGVGGRRYPVDGRY</sequence>
<protein>
    <submittedName>
        <fullName evidence="3">Hydroxyproline-rich glycoprotein dz-hrgp protein</fullName>
    </submittedName>
</protein>
<evidence type="ECO:0000256" key="1">
    <source>
        <dbReference type="SAM" id="MobiDB-lite"/>
    </source>
</evidence>
<evidence type="ECO:0000313" key="4">
    <source>
        <dbReference type="Proteomes" id="UP000183809"/>
    </source>
</evidence>
<dbReference type="GeneID" id="31009575"/>
<organism evidence="3 4">
    <name type="scientific">Diplodia corticola</name>
    <dbReference type="NCBI Taxonomy" id="236234"/>
    <lineage>
        <taxon>Eukaryota</taxon>
        <taxon>Fungi</taxon>
        <taxon>Dikarya</taxon>
        <taxon>Ascomycota</taxon>
        <taxon>Pezizomycotina</taxon>
        <taxon>Dothideomycetes</taxon>
        <taxon>Dothideomycetes incertae sedis</taxon>
        <taxon>Botryosphaeriales</taxon>
        <taxon>Botryosphaeriaceae</taxon>
        <taxon>Diplodia</taxon>
    </lineage>
</organism>
<feature type="compositionally biased region" description="Basic residues" evidence="1">
    <location>
        <begin position="339"/>
        <end position="352"/>
    </location>
</feature>
<comment type="caution">
    <text evidence="3">The sequence shown here is derived from an EMBL/GenBank/DDBJ whole genome shotgun (WGS) entry which is preliminary data.</text>
</comment>
<dbReference type="RefSeq" id="XP_020132975.1">
    <property type="nucleotide sequence ID" value="XM_020269316.1"/>
</dbReference>
<feature type="compositionally biased region" description="Gly residues" evidence="1">
    <location>
        <begin position="659"/>
        <end position="669"/>
    </location>
</feature>
<dbReference type="PANTHER" id="PTHR39611">
    <property type="entry name" value="HYDROXYPROLINE-RICH GLYCOPROTEIN DZ-HRGP-RELATED"/>
    <property type="match status" value="1"/>
</dbReference>
<name>A0A1J9RVS6_9PEZI</name>
<feature type="region of interest" description="Disordered" evidence="1">
    <location>
        <begin position="187"/>
        <end position="231"/>
    </location>
</feature>
<reference evidence="3 4" key="1">
    <citation type="submission" date="2016-10" db="EMBL/GenBank/DDBJ databases">
        <title>Proteomics and genomics reveal pathogen-plant mechanisms compatible with a hemibiotrophic lifestyle of Diplodia corticola.</title>
        <authorList>
            <person name="Fernandes I."/>
            <person name="De Jonge R."/>
            <person name="Van De Peer Y."/>
            <person name="Devreese B."/>
            <person name="Alves A."/>
            <person name="Esteves A.C."/>
        </authorList>
    </citation>
    <scope>NUCLEOTIDE SEQUENCE [LARGE SCALE GENOMIC DNA]</scope>
    <source>
        <strain evidence="3 4">CBS 112549</strain>
    </source>
</reference>
<feature type="compositionally biased region" description="Low complexity" evidence="1">
    <location>
        <begin position="523"/>
        <end position="532"/>
    </location>
</feature>
<evidence type="ECO:0000259" key="2">
    <source>
        <dbReference type="Pfam" id="PF24355"/>
    </source>
</evidence>
<accession>A0A1J9RVS6</accession>
<dbReference type="Proteomes" id="UP000183809">
    <property type="component" value="Unassembled WGS sequence"/>
</dbReference>